<evidence type="ECO:0000313" key="2">
    <source>
        <dbReference type="EMBL" id="AZS38020.1"/>
    </source>
</evidence>
<organism evidence="2 3">
    <name type="scientific">Microbacterium lemovicicum</name>
    <dbReference type="NCBI Taxonomy" id="1072463"/>
    <lineage>
        <taxon>Bacteria</taxon>
        <taxon>Bacillati</taxon>
        <taxon>Actinomycetota</taxon>
        <taxon>Actinomycetes</taxon>
        <taxon>Micrococcales</taxon>
        <taxon>Microbacteriaceae</taxon>
        <taxon>Microbacterium</taxon>
    </lineage>
</organism>
<reference evidence="2 3" key="1">
    <citation type="submission" date="2018-08" db="EMBL/GenBank/DDBJ databases">
        <title>Microbacterium lemovicicum sp. nov., a bacterium isolated from a natural uranium-rich soil.</title>
        <authorList>
            <person name="ORTET P."/>
        </authorList>
    </citation>
    <scope>NUCLEOTIDE SEQUENCE [LARGE SCALE GENOMIC DNA]</scope>
    <source>
        <strain evidence="2 3">Viu22</strain>
    </source>
</reference>
<dbReference type="Proteomes" id="UP000276888">
    <property type="component" value="Chromosome"/>
</dbReference>
<dbReference type="AlphaFoldDB" id="A0A3Q9IZY1"/>
<sequence length="67" mass="7078">MSDRDDIRQPLDHLPPADERDESGGPDQPEYPDTGGSGSPSAVSPDTAAEPDEPARHGVAKLPTTDR</sequence>
<dbReference type="OrthoDB" id="5073412at2"/>
<dbReference type="EMBL" id="CP031423">
    <property type="protein sequence ID" value="AZS38020.1"/>
    <property type="molecule type" value="Genomic_DNA"/>
</dbReference>
<feature type="region of interest" description="Disordered" evidence="1">
    <location>
        <begin position="1"/>
        <end position="67"/>
    </location>
</feature>
<feature type="compositionally biased region" description="Basic and acidic residues" evidence="1">
    <location>
        <begin position="1"/>
        <end position="18"/>
    </location>
</feature>
<evidence type="ECO:0000256" key="1">
    <source>
        <dbReference type="SAM" id="MobiDB-lite"/>
    </source>
</evidence>
<proteinExistence type="predicted"/>
<protein>
    <submittedName>
        <fullName evidence="2">Uncharacterized protein</fullName>
    </submittedName>
</protein>
<gene>
    <name evidence="2" type="ORF">CVS47_02670</name>
</gene>
<dbReference type="RefSeq" id="WP_127096502.1">
    <property type="nucleotide sequence ID" value="NZ_CP031423.1"/>
</dbReference>
<evidence type="ECO:0000313" key="3">
    <source>
        <dbReference type="Proteomes" id="UP000276888"/>
    </source>
</evidence>
<dbReference type="KEGG" id="mlv:CVS47_02670"/>
<accession>A0A3Q9IZY1</accession>
<keyword evidence="3" id="KW-1185">Reference proteome</keyword>
<name>A0A3Q9IZY1_9MICO</name>